<dbReference type="GO" id="GO:0005886">
    <property type="term" value="C:plasma membrane"/>
    <property type="evidence" value="ECO:0007669"/>
    <property type="project" value="TreeGrafter"/>
</dbReference>
<dbReference type="Gene3D" id="1.20.1250.20">
    <property type="entry name" value="MFS general substrate transporter like domains"/>
    <property type="match status" value="2"/>
</dbReference>
<dbReference type="PROSITE" id="PS50850">
    <property type="entry name" value="MFS"/>
    <property type="match status" value="1"/>
</dbReference>
<protein>
    <submittedName>
        <fullName evidence="9">Major facilitator superfamily domain-containing protein</fullName>
    </submittedName>
</protein>
<feature type="region of interest" description="Disordered" evidence="6">
    <location>
        <begin position="1"/>
        <end position="96"/>
    </location>
</feature>
<dbReference type="InterPro" id="IPR020846">
    <property type="entry name" value="MFS_dom"/>
</dbReference>
<evidence type="ECO:0000256" key="3">
    <source>
        <dbReference type="ARBA" id="ARBA00022692"/>
    </source>
</evidence>
<feature type="transmembrane region" description="Helical" evidence="7">
    <location>
        <begin position="347"/>
        <end position="367"/>
    </location>
</feature>
<dbReference type="Pfam" id="PF07690">
    <property type="entry name" value="MFS_1"/>
    <property type="match status" value="1"/>
</dbReference>
<reference evidence="9" key="2">
    <citation type="submission" date="2023-06" db="EMBL/GenBank/DDBJ databases">
        <authorList>
            <consortium name="Lawrence Berkeley National Laboratory"/>
            <person name="Haridas S."/>
            <person name="Hensen N."/>
            <person name="Bonometti L."/>
            <person name="Westerberg I."/>
            <person name="Brannstrom I.O."/>
            <person name="Guillou S."/>
            <person name="Cros-Aarteil S."/>
            <person name="Calhoun S."/>
            <person name="Kuo A."/>
            <person name="Mondo S."/>
            <person name="Pangilinan J."/>
            <person name="Riley R."/>
            <person name="LaButti K."/>
            <person name="Andreopoulos B."/>
            <person name="Lipzen A."/>
            <person name="Chen C."/>
            <person name="Yanf M."/>
            <person name="Daum C."/>
            <person name="Ng V."/>
            <person name="Clum A."/>
            <person name="Steindorff A."/>
            <person name="Ohm R."/>
            <person name="Martin F."/>
            <person name="Silar P."/>
            <person name="Natvig D."/>
            <person name="Lalanne C."/>
            <person name="Gautier V."/>
            <person name="Ament-velasquez S.L."/>
            <person name="Kruys A."/>
            <person name="Hutchinson M.I."/>
            <person name="Powell A.J."/>
            <person name="Barry K."/>
            <person name="Miller A.N."/>
            <person name="Grigoriev I.V."/>
            <person name="Debuchy R."/>
            <person name="Gladieux P."/>
            <person name="Thoren M.H."/>
            <person name="Johannesson H."/>
        </authorList>
    </citation>
    <scope>NUCLEOTIDE SEQUENCE</scope>
    <source>
        <strain evidence="9">CBS 232.78</strain>
    </source>
</reference>
<feature type="transmembrane region" description="Helical" evidence="7">
    <location>
        <begin position="271"/>
        <end position="294"/>
    </location>
</feature>
<feature type="transmembrane region" description="Helical" evidence="7">
    <location>
        <begin position="479"/>
        <end position="500"/>
    </location>
</feature>
<reference evidence="9" key="1">
    <citation type="journal article" date="2023" name="Mol. Phylogenet. Evol.">
        <title>Genome-scale phylogeny and comparative genomics of the fungal order Sordariales.</title>
        <authorList>
            <person name="Hensen N."/>
            <person name="Bonometti L."/>
            <person name="Westerberg I."/>
            <person name="Brannstrom I.O."/>
            <person name="Guillou S."/>
            <person name="Cros-Aarteil S."/>
            <person name="Calhoun S."/>
            <person name="Haridas S."/>
            <person name="Kuo A."/>
            <person name="Mondo S."/>
            <person name="Pangilinan J."/>
            <person name="Riley R."/>
            <person name="LaButti K."/>
            <person name="Andreopoulos B."/>
            <person name="Lipzen A."/>
            <person name="Chen C."/>
            <person name="Yan M."/>
            <person name="Daum C."/>
            <person name="Ng V."/>
            <person name="Clum A."/>
            <person name="Steindorff A."/>
            <person name="Ohm R.A."/>
            <person name="Martin F."/>
            <person name="Silar P."/>
            <person name="Natvig D.O."/>
            <person name="Lalanne C."/>
            <person name="Gautier V."/>
            <person name="Ament-Velasquez S.L."/>
            <person name="Kruys A."/>
            <person name="Hutchinson M.I."/>
            <person name="Powell A.J."/>
            <person name="Barry K."/>
            <person name="Miller A.N."/>
            <person name="Grigoriev I.V."/>
            <person name="Debuchy R."/>
            <person name="Gladieux P."/>
            <person name="Hiltunen Thoren M."/>
            <person name="Johannesson H."/>
        </authorList>
    </citation>
    <scope>NUCLEOTIDE SEQUENCE</scope>
    <source>
        <strain evidence="9">CBS 232.78</strain>
    </source>
</reference>
<proteinExistence type="predicted"/>
<dbReference type="InterPro" id="IPR011701">
    <property type="entry name" value="MFS"/>
</dbReference>
<evidence type="ECO:0000256" key="7">
    <source>
        <dbReference type="SAM" id="Phobius"/>
    </source>
</evidence>
<evidence type="ECO:0000256" key="5">
    <source>
        <dbReference type="ARBA" id="ARBA00023136"/>
    </source>
</evidence>
<keyword evidence="3 7" id="KW-0812">Transmembrane</keyword>
<evidence type="ECO:0000313" key="9">
    <source>
        <dbReference type="EMBL" id="KAK3369997.1"/>
    </source>
</evidence>
<comment type="caution">
    <text evidence="9">The sequence shown here is derived from an EMBL/GenBank/DDBJ whole genome shotgun (WGS) entry which is preliminary data.</text>
</comment>
<feature type="transmembrane region" description="Helical" evidence="7">
    <location>
        <begin position="156"/>
        <end position="173"/>
    </location>
</feature>
<comment type="subcellular location">
    <subcellularLocation>
        <location evidence="1">Membrane</location>
        <topology evidence="1">Multi-pass membrane protein</topology>
    </subcellularLocation>
</comment>
<feature type="transmembrane region" description="Helical" evidence="7">
    <location>
        <begin position="512"/>
        <end position="531"/>
    </location>
</feature>
<dbReference type="CDD" id="cd17502">
    <property type="entry name" value="MFS_Azr1_MDR_like"/>
    <property type="match status" value="1"/>
</dbReference>
<feature type="transmembrane region" description="Helical" evidence="7">
    <location>
        <begin position="116"/>
        <end position="144"/>
    </location>
</feature>
<accession>A0AAE0K5H6</accession>
<evidence type="ECO:0000256" key="6">
    <source>
        <dbReference type="SAM" id="MobiDB-lite"/>
    </source>
</evidence>
<dbReference type="GO" id="GO:0022857">
    <property type="term" value="F:transmembrane transporter activity"/>
    <property type="evidence" value="ECO:0007669"/>
    <property type="project" value="InterPro"/>
</dbReference>
<evidence type="ECO:0000256" key="4">
    <source>
        <dbReference type="ARBA" id="ARBA00022989"/>
    </source>
</evidence>
<feature type="transmembrane region" description="Helical" evidence="7">
    <location>
        <begin position="315"/>
        <end position="335"/>
    </location>
</feature>
<dbReference type="Proteomes" id="UP001285441">
    <property type="component" value="Unassembled WGS sequence"/>
</dbReference>
<keyword evidence="4 7" id="KW-1133">Transmembrane helix</keyword>
<dbReference type="AlphaFoldDB" id="A0AAE0K5H6"/>
<evidence type="ECO:0000256" key="2">
    <source>
        <dbReference type="ARBA" id="ARBA00022448"/>
    </source>
</evidence>
<feature type="compositionally biased region" description="Polar residues" evidence="6">
    <location>
        <begin position="47"/>
        <end position="78"/>
    </location>
</feature>
<dbReference type="EMBL" id="JAULSW010000009">
    <property type="protein sequence ID" value="KAK3369997.1"/>
    <property type="molecule type" value="Genomic_DNA"/>
</dbReference>
<feature type="transmembrane region" description="Helical" evidence="7">
    <location>
        <begin position="211"/>
        <end position="232"/>
    </location>
</feature>
<dbReference type="SUPFAM" id="SSF103473">
    <property type="entry name" value="MFS general substrate transporter"/>
    <property type="match status" value="1"/>
</dbReference>
<keyword evidence="10" id="KW-1185">Reference proteome</keyword>
<feature type="transmembrane region" description="Helical" evidence="7">
    <location>
        <begin position="421"/>
        <end position="440"/>
    </location>
</feature>
<dbReference type="FunFam" id="1.20.1250.20:FF:000196">
    <property type="entry name" value="MFS toxin efflux pump (AflT)"/>
    <property type="match status" value="1"/>
</dbReference>
<name>A0AAE0K5H6_9PEZI</name>
<feature type="transmembrane region" description="Helical" evidence="7">
    <location>
        <begin position="388"/>
        <end position="409"/>
    </location>
</feature>
<gene>
    <name evidence="9" type="ORF">B0H63DRAFT_305357</name>
</gene>
<feature type="transmembrane region" description="Helical" evidence="7">
    <location>
        <begin position="576"/>
        <end position="603"/>
    </location>
</feature>
<dbReference type="PANTHER" id="PTHR23501:SF177">
    <property type="entry name" value="MAJOR FACILITATOR SUPERFAMILY (MFS) PROFILE DOMAIN-CONTAINING PROTEIN-RELATED"/>
    <property type="match status" value="1"/>
</dbReference>
<dbReference type="PANTHER" id="PTHR23501">
    <property type="entry name" value="MAJOR FACILITATOR SUPERFAMILY"/>
    <property type="match status" value="1"/>
</dbReference>
<sequence length="619" mass="65049">MTSTNPGTTPVVASTTSDTVPPTTPSTTTLTEPERPVTSEGKPAPSTAASHLSPETDTANAYLSSDSTRAPSRAVSTIENEKNMDSDEKKTGNDDAASTGAEAAVVSDEGDYPTGVAFAFIVVALVLSIFLVALDMTIVATAIPKITDEFGGLEDVAWYGSAFFMTVGGFQSTWGKIYKYFPLKLSFLISIFIFEVGSLICAVAPNSTALIVGRAIAGVGAAGIGSGAYTIIGFSAEPKKRPMFTGFIGASYGIASVIGPLLGGAFADHVTWRWCFYINLPIGGVSAAIILFFFQTPNRAKPVVAPLREKLLQMDPVGTVLVMGGVIAYILALQYGGQTMAWNSSTVIGLIVGFVLITIVFGVWEWYNNERSMIVPRLFRQQTVWNSSLYALFFSGSYFVVVYYLPIYFQSIDGTSPTDSGVRNLPIILAVTIGTVASGASISQNGVAAPLMVGGAAIATIAAGLLYTLDIGTGSDKWIGYQVLAGLGWGVGYQIPMIIAQATAKPEELSSVTAIVLFFQTIGGAIFVSAAQSAFVNRMISKAAETVPDVNPLMILATGATQIRNAFTPEQVPGILIAYMAGLKLTFAITIAGIGFATILSFFANFKRLNTEAITGGAA</sequence>
<evidence type="ECO:0000313" key="10">
    <source>
        <dbReference type="Proteomes" id="UP001285441"/>
    </source>
</evidence>
<keyword evidence="5 7" id="KW-0472">Membrane</keyword>
<feature type="domain" description="Major facilitator superfamily (MFS) profile" evidence="8">
    <location>
        <begin position="121"/>
        <end position="609"/>
    </location>
</feature>
<keyword evidence="2" id="KW-0813">Transport</keyword>
<feature type="transmembrane region" description="Helical" evidence="7">
    <location>
        <begin position="185"/>
        <end position="205"/>
    </location>
</feature>
<evidence type="ECO:0000259" key="8">
    <source>
        <dbReference type="PROSITE" id="PS50850"/>
    </source>
</evidence>
<feature type="compositionally biased region" description="Low complexity" evidence="6">
    <location>
        <begin position="8"/>
        <end position="31"/>
    </location>
</feature>
<feature type="transmembrane region" description="Helical" evidence="7">
    <location>
        <begin position="244"/>
        <end position="265"/>
    </location>
</feature>
<evidence type="ECO:0000256" key="1">
    <source>
        <dbReference type="ARBA" id="ARBA00004141"/>
    </source>
</evidence>
<feature type="compositionally biased region" description="Basic and acidic residues" evidence="6">
    <location>
        <begin position="79"/>
        <end position="93"/>
    </location>
</feature>
<organism evidence="9 10">
    <name type="scientific">Podospora didyma</name>
    <dbReference type="NCBI Taxonomy" id="330526"/>
    <lineage>
        <taxon>Eukaryota</taxon>
        <taxon>Fungi</taxon>
        <taxon>Dikarya</taxon>
        <taxon>Ascomycota</taxon>
        <taxon>Pezizomycotina</taxon>
        <taxon>Sordariomycetes</taxon>
        <taxon>Sordariomycetidae</taxon>
        <taxon>Sordariales</taxon>
        <taxon>Podosporaceae</taxon>
        <taxon>Podospora</taxon>
    </lineage>
</organism>
<feature type="transmembrane region" description="Helical" evidence="7">
    <location>
        <begin position="447"/>
        <end position="467"/>
    </location>
</feature>
<dbReference type="FunFam" id="1.20.1720.10:FF:000012">
    <property type="entry name" value="MFS toxin efflux pump (AflT)"/>
    <property type="match status" value="1"/>
</dbReference>
<dbReference type="InterPro" id="IPR036259">
    <property type="entry name" value="MFS_trans_sf"/>
</dbReference>